<organism evidence="7 8">
    <name type="scientific">Marichromatium gracile</name>
    <name type="common">Chromatium gracile</name>
    <dbReference type="NCBI Taxonomy" id="1048"/>
    <lineage>
        <taxon>Bacteria</taxon>
        <taxon>Pseudomonadati</taxon>
        <taxon>Pseudomonadota</taxon>
        <taxon>Gammaproteobacteria</taxon>
        <taxon>Chromatiales</taxon>
        <taxon>Chromatiaceae</taxon>
        <taxon>Marichromatium</taxon>
    </lineage>
</organism>
<evidence type="ECO:0000256" key="2">
    <source>
        <dbReference type="ARBA" id="ARBA00022679"/>
    </source>
</evidence>
<dbReference type="GO" id="GO:0036009">
    <property type="term" value="F:protein-glutamine N-methyltransferase activity"/>
    <property type="evidence" value="ECO:0007669"/>
    <property type="project" value="UniProtKB-UniRule"/>
</dbReference>
<sequence>MSAQPDGLITIQDFVRWGASRFKAAGLFFGHGTDNALDEAAELVLGALDLDHSLPAAFHSCRLTLAERERVAALIERRVRERVPVAYLTGRAWFSGFEFIVDSNVLVPRSPIAELLEVGFDPWVDPARVERVLDLCTGSGCIGIAAALHLPDAEVDLVDLSPAALTVARANIERYGLDERVRAIESDLFAALDDIRYDVIVSNPPYVPRDEYDTLPEEFLREPELGLVAADEGLALALRILERAPHHLEPEGVLVLEVGNSAFALEQRLPEVPFTWLEFERGGEGVLVLTREQLLAHRAEIAAAAAA</sequence>
<accession>A0A4V2W996</accession>
<evidence type="ECO:0000259" key="6">
    <source>
        <dbReference type="Pfam" id="PF17827"/>
    </source>
</evidence>
<evidence type="ECO:0000259" key="5">
    <source>
        <dbReference type="Pfam" id="PF05175"/>
    </source>
</evidence>
<dbReference type="EMBL" id="SMDC01000010">
    <property type="protein sequence ID" value="TCW34510.1"/>
    <property type="molecule type" value="Genomic_DNA"/>
</dbReference>
<dbReference type="RefSeq" id="WP_123141090.1">
    <property type="nucleotide sequence ID" value="NZ_NRRH01000046.1"/>
</dbReference>
<dbReference type="EC" id="2.1.1.298" evidence="4"/>
<dbReference type="SUPFAM" id="SSF53335">
    <property type="entry name" value="S-adenosyl-L-methionine-dependent methyltransferases"/>
    <property type="match status" value="1"/>
</dbReference>
<comment type="caution">
    <text evidence="7">The sequence shown here is derived from an EMBL/GenBank/DDBJ whole genome shotgun (WGS) entry which is preliminary data.</text>
</comment>
<reference evidence="7 8" key="1">
    <citation type="submission" date="2019-03" db="EMBL/GenBank/DDBJ databases">
        <title>Genomic Encyclopedia of Type Strains, Phase IV (KMG-IV): sequencing the most valuable type-strain genomes for metagenomic binning, comparative biology and taxonomic classification.</title>
        <authorList>
            <person name="Goeker M."/>
        </authorList>
    </citation>
    <scope>NUCLEOTIDE SEQUENCE [LARGE SCALE GENOMIC DNA]</scope>
    <source>
        <strain evidence="7 8">DSM 203</strain>
    </source>
</reference>
<dbReference type="GO" id="GO:0032259">
    <property type="term" value="P:methylation"/>
    <property type="evidence" value="ECO:0007669"/>
    <property type="project" value="UniProtKB-KW"/>
</dbReference>
<dbReference type="GO" id="GO:0003676">
    <property type="term" value="F:nucleic acid binding"/>
    <property type="evidence" value="ECO:0007669"/>
    <property type="project" value="InterPro"/>
</dbReference>
<dbReference type="Pfam" id="PF05175">
    <property type="entry name" value="MTS"/>
    <property type="match status" value="1"/>
</dbReference>
<comment type="similarity">
    <text evidence="4">Belongs to the protein N5-glutamine methyltransferase family. PrmB subfamily.</text>
</comment>
<dbReference type="HAMAP" id="MF_02125">
    <property type="entry name" value="L3_methyltr_PrmB"/>
    <property type="match status" value="1"/>
</dbReference>
<dbReference type="NCBIfam" id="TIGR03533">
    <property type="entry name" value="L3_gln_methyl"/>
    <property type="match status" value="1"/>
</dbReference>
<keyword evidence="7" id="KW-0689">Ribosomal protein</keyword>
<keyword evidence="2 4" id="KW-0808">Transferase</keyword>
<evidence type="ECO:0000256" key="4">
    <source>
        <dbReference type="HAMAP-Rule" id="MF_02125"/>
    </source>
</evidence>
<dbReference type="CDD" id="cd02440">
    <property type="entry name" value="AdoMet_MTases"/>
    <property type="match status" value="1"/>
</dbReference>
<evidence type="ECO:0000313" key="7">
    <source>
        <dbReference type="EMBL" id="TCW34510.1"/>
    </source>
</evidence>
<dbReference type="GO" id="GO:0005829">
    <property type="term" value="C:cytosol"/>
    <property type="evidence" value="ECO:0007669"/>
    <property type="project" value="TreeGrafter"/>
</dbReference>
<dbReference type="InterPro" id="IPR007848">
    <property type="entry name" value="Small_mtfrase_dom"/>
</dbReference>
<keyword evidence="1 4" id="KW-0489">Methyltransferase</keyword>
<evidence type="ECO:0000256" key="3">
    <source>
        <dbReference type="ARBA" id="ARBA00022691"/>
    </source>
</evidence>
<dbReference type="InterPro" id="IPR017127">
    <property type="entry name" value="Ribosome_uL3_MTase"/>
</dbReference>
<dbReference type="InterPro" id="IPR029063">
    <property type="entry name" value="SAM-dependent_MTases_sf"/>
</dbReference>
<dbReference type="Proteomes" id="UP000295247">
    <property type="component" value="Unassembled WGS sequence"/>
</dbReference>
<dbReference type="AlphaFoldDB" id="A0A4V2W996"/>
<dbReference type="PIRSF" id="PIRSF037167">
    <property type="entry name" value="Mtase_YfcB_prd"/>
    <property type="match status" value="1"/>
</dbReference>
<name>A0A4V2W996_MARGR</name>
<dbReference type="PANTHER" id="PTHR47806">
    <property type="entry name" value="50S RIBOSOMAL PROTEIN L3 GLUTAMINE METHYLTRANSFERASE"/>
    <property type="match status" value="1"/>
</dbReference>
<protein>
    <recommendedName>
        <fullName evidence="4">Ribosomal protein uL3 glutamine methyltransferase</fullName>
        <shortName evidence="4">uL3 MTase</shortName>
        <ecNumber evidence="4">2.1.1.298</ecNumber>
    </recommendedName>
    <alternativeName>
        <fullName evidence="4">N5-glutamine methyltransferase PrmB</fullName>
    </alternativeName>
</protein>
<keyword evidence="3 4" id="KW-0949">S-adenosyl-L-methionine</keyword>
<comment type="function">
    <text evidence="4">Methylates ribosomal protein uL3 on a specific glutamine residue.</text>
</comment>
<dbReference type="Gene3D" id="3.40.50.150">
    <property type="entry name" value="Vaccinia Virus protein VP39"/>
    <property type="match status" value="1"/>
</dbReference>
<dbReference type="InterPro" id="IPR040758">
    <property type="entry name" value="PrmC_N"/>
</dbReference>
<dbReference type="InterPro" id="IPR004556">
    <property type="entry name" value="HemK-like"/>
</dbReference>
<keyword evidence="7" id="KW-0687">Ribonucleoprotein</keyword>
<gene>
    <name evidence="4" type="primary">prmB</name>
    <name evidence="7" type="ORF">EDC29_11057</name>
</gene>
<evidence type="ECO:0000313" key="8">
    <source>
        <dbReference type="Proteomes" id="UP000295247"/>
    </source>
</evidence>
<dbReference type="GO" id="GO:0005840">
    <property type="term" value="C:ribosome"/>
    <property type="evidence" value="ECO:0007669"/>
    <property type="project" value="UniProtKB-KW"/>
</dbReference>
<proteinExistence type="inferred from homology"/>
<dbReference type="PANTHER" id="PTHR47806:SF1">
    <property type="entry name" value="RIBOSOMAL PROTEIN UL3 GLUTAMINE METHYLTRANSFERASE"/>
    <property type="match status" value="1"/>
</dbReference>
<feature type="domain" description="Release factor glutamine methyltransferase N-terminal" evidence="6">
    <location>
        <begin position="15"/>
        <end position="90"/>
    </location>
</feature>
<dbReference type="PROSITE" id="PS00092">
    <property type="entry name" value="N6_MTASE"/>
    <property type="match status" value="1"/>
</dbReference>
<comment type="catalytic activity">
    <reaction evidence="4">
        <text>L-glutaminyl-[ribosomal protein uL3] + S-adenosyl-L-methionine = N(5)-methyl-L-glutaminyl-[ribosomal protein uL3] + S-adenosyl-L-homocysteine + H(+)</text>
        <dbReference type="Rhea" id="RHEA:45020"/>
        <dbReference type="Rhea" id="RHEA-COMP:11063"/>
        <dbReference type="Rhea" id="RHEA-COMP:11064"/>
        <dbReference type="ChEBI" id="CHEBI:15378"/>
        <dbReference type="ChEBI" id="CHEBI:30011"/>
        <dbReference type="ChEBI" id="CHEBI:57856"/>
        <dbReference type="ChEBI" id="CHEBI:59789"/>
        <dbReference type="ChEBI" id="CHEBI:61891"/>
        <dbReference type="EC" id="2.1.1.298"/>
    </reaction>
</comment>
<dbReference type="Gene3D" id="1.10.8.10">
    <property type="entry name" value="DNA helicase RuvA subunit, C-terminal domain"/>
    <property type="match status" value="1"/>
</dbReference>
<dbReference type="NCBIfam" id="TIGR00536">
    <property type="entry name" value="hemK_fam"/>
    <property type="match status" value="1"/>
</dbReference>
<dbReference type="InterPro" id="IPR002052">
    <property type="entry name" value="DNA_methylase_N6_adenine_CS"/>
</dbReference>
<evidence type="ECO:0000256" key="1">
    <source>
        <dbReference type="ARBA" id="ARBA00022603"/>
    </source>
</evidence>
<feature type="domain" description="Methyltransferase small" evidence="5">
    <location>
        <begin position="129"/>
        <end position="219"/>
    </location>
</feature>
<dbReference type="Pfam" id="PF17827">
    <property type="entry name" value="PrmC_N"/>
    <property type="match status" value="1"/>
</dbReference>